<evidence type="ECO:0000313" key="1">
    <source>
        <dbReference type="EMBL" id="EFC49018.1"/>
    </source>
</evidence>
<dbReference type="GeneID" id="8862383"/>
<keyword evidence="2" id="KW-1185">Reference proteome</keyword>
<proteinExistence type="predicted"/>
<dbReference type="KEGG" id="ngr:NAEGRDRAFT_62924"/>
<reference evidence="1 2" key="1">
    <citation type="journal article" date="2010" name="Cell">
        <title>The genome of Naegleria gruberi illuminates early eukaryotic versatility.</title>
        <authorList>
            <person name="Fritz-Laylin L.K."/>
            <person name="Prochnik S.E."/>
            <person name="Ginger M.L."/>
            <person name="Dacks J.B."/>
            <person name="Carpenter M.L."/>
            <person name="Field M.C."/>
            <person name="Kuo A."/>
            <person name="Paredez A."/>
            <person name="Chapman J."/>
            <person name="Pham J."/>
            <person name="Shu S."/>
            <person name="Neupane R."/>
            <person name="Cipriano M."/>
            <person name="Mancuso J."/>
            <person name="Tu H."/>
            <person name="Salamov A."/>
            <person name="Lindquist E."/>
            <person name="Shapiro H."/>
            <person name="Lucas S."/>
            <person name="Grigoriev I.V."/>
            <person name="Cande W.Z."/>
            <person name="Fulton C."/>
            <person name="Rokhsar D.S."/>
            <person name="Dawson S.C."/>
        </authorList>
    </citation>
    <scope>NUCLEOTIDE SEQUENCE [LARGE SCALE GENOMIC DNA]</scope>
    <source>
        <strain evidence="1 2">NEG-M</strain>
    </source>
</reference>
<dbReference type="VEuPathDB" id="AmoebaDB:NAEGRDRAFT_62924"/>
<dbReference type="EMBL" id="GG738849">
    <property type="protein sequence ID" value="EFC49018.1"/>
    <property type="molecule type" value="Genomic_DNA"/>
</dbReference>
<gene>
    <name evidence="1" type="ORF">NAEGRDRAFT_62924</name>
</gene>
<accession>D2V296</accession>
<dbReference type="AlphaFoldDB" id="D2V296"/>
<dbReference type="Proteomes" id="UP000006671">
    <property type="component" value="Unassembled WGS sequence"/>
</dbReference>
<sequence length="542" mass="62930">MDILRAKLFPKHAAMLLRDQVLRTDKEWNVLSHSNGQPAAFLFTLMNPDNYLAAKYQNRILTQDELDKSYVETTKSLLNERDDIYSNLDDWFKRELSDLDSNKEDLEEYFSYFKQHDTISMLKVHENIYERWSQFSFIENPEQPQKPTITSQNKDRSHFVLNVKVLDEDYAKEHPTKPPRYIPGGTIAFSVKTQYIDGKEYKVGLAGSGWCNKKYRDHGADVKFSAWYMKILLMYQLGIRYCYAHVFADNAKSLSYISKSGMVPSRFRLKFLGFNTNISGKDEVRNKELIRTQKQINEVEESNAASDQSAQLVSLEEYKTLMERVYGKANFLITQLEKLYYHPNFAGCFVDPQNQVTFQLWRAKYSVDQKTKAQMPAFVVYNTSHTTNCNKKLTESQCESIINSLTQKILPQMCGNVDTKLVNLVFATHGGSMYKYLLKRYSDLDSISYASLYYTLQDNMKFIKKVNPETDPVARFLLLPPQPSSNPDEEEHNLFLDVRDCTGKPMIWSNQIRDTEMECLNEDKGVFKVIETPNAPFKTSKL</sequence>
<dbReference type="OMA" id="HENIYER"/>
<name>D2V296_NAEGR</name>
<organism evidence="2">
    <name type="scientific">Naegleria gruberi</name>
    <name type="common">Amoeba</name>
    <dbReference type="NCBI Taxonomy" id="5762"/>
    <lineage>
        <taxon>Eukaryota</taxon>
        <taxon>Discoba</taxon>
        <taxon>Heterolobosea</taxon>
        <taxon>Tetramitia</taxon>
        <taxon>Eutetramitia</taxon>
        <taxon>Vahlkampfiidae</taxon>
        <taxon>Naegleria</taxon>
    </lineage>
</organism>
<dbReference type="OrthoDB" id="10357202at2759"/>
<evidence type="ECO:0000313" key="2">
    <source>
        <dbReference type="Proteomes" id="UP000006671"/>
    </source>
</evidence>
<dbReference type="InParanoid" id="D2V296"/>
<dbReference type="RefSeq" id="XP_002681762.1">
    <property type="nucleotide sequence ID" value="XM_002681716.1"/>
</dbReference>
<protein>
    <submittedName>
        <fullName evidence="1">Predicted protein</fullName>
    </submittedName>
</protein>